<accession>A0A7V1LP79</accession>
<sequence length="249" mass="27591">MKLHILVLTLILFVTMGTAQSPLALHYSNLSLISADSLEKDVSGTGFASAMPAGTREGTKSTGVALLLSLVLPGAGEYYAGETGQAQFFLGVEIAAWGALLFNNSYYNSLRSDYQAYAGVHAGVKGSGDKDDQFWIDIGKFDDVYAFNEKRLQDRRPERLYDPEQTVWQWDATDNRLTYDLKRLKASAIKDRRLIYASAILLNHLVSAVNSIRLTRRHNNRLARGAEYRFFVDTPGSAPAVTLGLMARF</sequence>
<name>A0A7V1LP79_CALAY</name>
<dbReference type="Proteomes" id="UP000886005">
    <property type="component" value="Unassembled WGS sequence"/>
</dbReference>
<evidence type="ECO:0008006" key="2">
    <source>
        <dbReference type="Google" id="ProtNLM"/>
    </source>
</evidence>
<gene>
    <name evidence="1" type="ORF">ENJ10_13210</name>
</gene>
<protein>
    <recommendedName>
        <fullName evidence="2">DUF5683 domain-containing protein</fullName>
    </recommendedName>
</protein>
<proteinExistence type="predicted"/>
<comment type="caution">
    <text evidence="1">The sequence shown here is derived from an EMBL/GenBank/DDBJ whole genome shotgun (WGS) entry which is preliminary data.</text>
</comment>
<dbReference type="AlphaFoldDB" id="A0A7V1LP79"/>
<evidence type="ECO:0000313" key="1">
    <source>
        <dbReference type="EMBL" id="HED11644.1"/>
    </source>
</evidence>
<reference evidence="1" key="1">
    <citation type="journal article" date="2020" name="mSystems">
        <title>Genome- and Community-Level Interaction Insights into Carbon Utilization and Element Cycling Functions of Hydrothermarchaeota in Hydrothermal Sediment.</title>
        <authorList>
            <person name="Zhou Z."/>
            <person name="Liu Y."/>
            <person name="Xu W."/>
            <person name="Pan J."/>
            <person name="Luo Z.H."/>
            <person name="Li M."/>
        </authorList>
    </citation>
    <scope>NUCLEOTIDE SEQUENCE [LARGE SCALE GENOMIC DNA]</scope>
    <source>
        <strain evidence="1">HyVt-456</strain>
    </source>
</reference>
<dbReference type="EMBL" id="DRLD01000372">
    <property type="protein sequence ID" value="HED11644.1"/>
    <property type="molecule type" value="Genomic_DNA"/>
</dbReference>
<organism evidence="1">
    <name type="scientific">Caldithrix abyssi</name>
    <dbReference type="NCBI Taxonomy" id="187145"/>
    <lineage>
        <taxon>Bacteria</taxon>
        <taxon>Pseudomonadati</taxon>
        <taxon>Calditrichota</taxon>
        <taxon>Calditrichia</taxon>
        <taxon>Calditrichales</taxon>
        <taxon>Calditrichaceae</taxon>
        <taxon>Caldithrix</taxon>
    </lineage>
</organism>